<dbReference type="AlphaFoldDB" id="A0AA36H6Q5"/>
<reference evidence="2" key="1">
    <citation type="submission" date="2023-07" db="EMBL/GenBank/DDBJ databases">
        <authorList>
            <consortium name="CYATHOMIX"/>
        </authorList>
    </citation>
    <scope>NUCLEOTIDE SEQUENCE</scope>
    <source>
        <strain evidence="2">N/A</strain>
    </source>
</reference>
<feature type="signal peptide" evidence="1">
    <location>
        <begin position="1"/>
        <end position="20"/>
    </location>
</feature>
<accession>A0AA36H6Q5</accession>
<evidence type="ECO:0000313" key="2">
    <source>
        <dbReference type="EMBL" id="CAJ0604737.1"/>
    </source>
</evidence>
<evidence type="ECO:0000313" key="3">
    <source>
        <dbReference type="Proteomes" id="UP001176961"/>
    </source>
</evidence>
<comment type="caution">
    <text evidence="2">The sequence shown here is derived from an EMBL/GenBank/DDBJ whole genome shotgun (WGS) entry which is preliminary data.</text>
</comment>
<keyword evidence="1" id="KW-0732">Signal</keyword>
<evidence type="ECO:0000256" key="1">
    <source>
        <dbReference type="SAM" id="SignalP"/>
    </source>
</evidence>
<keyword evidence="3" id="KW-1185">Reference proteome</keyword>
<dbReference type="EMBL" id="CATQJL010000316">
    <property type="protein sequence ID" value="CAJ0604737.1"/>
    <property type="molecule type" value="Genomic_DNA"/>
</dbReference>
<dbReference type="Proteomes" id="UP001176961">
    <property type="component" value="Unassembled WGS sequence"/>
</dbReference>
<sequence length="52" mass="6080">MMWRFIFAMLLILVVHCSLADEVTTKKSAKRGGYQSSLIDKFYLQKLRNLQS</sequence>
<proteinExistence type="predicted"/>
<organism evidence="2 3">
    <name type="scientific">Cylicocyclus nassatus</name>
    <name type="common">Nematode worm</name>
    <dbReference type="NCBI Taxonomy" id="53992"/>
    <lineage>
        <taxon>Eukaryota</taxon>
        <taxon>Metazoa</taxon>
        <taxon>Ecdysozoa</taxon>
        <taxon>Nematoda</taxon>
        <taxon>Chromadorea</taxon>
        <taxon>Rhabditida</taxon>
        <taxon>Rhabditina</taxon>
        <taxon>Rhabditomorpha</taxon>
        <taxon>Strongyloidea</taxon>
        <taxon>Strongylidae</taxon>
        <taxon>Cylicocyclus</taxon>
    </lineage>
</organism>
<feature type="chain" id="PRO_5041367989" evidence="1">
    <location>
        <begin position="21"/>
        <end position="52"/>
    </location>
</feature>
<gene>
    <name evidence="2" type="ORF">CYNAS_LOCUS16720</name>
</gene>
<protein>
    <submittedName>
        <fullName evidence="2">Uncharacterized protein</fullName>
    </submittedName>
</protein>
<name>A0AA36H6Q5_CYLNA</name>